<feature type="compositionally biased region" description="Polar residues" evidence="1">
    <location>
        <begin position="24"/>
        <end position="33"/>
    </location>
</feature>
<feature type="compositionally biased region" description="Basic and acidic residues" evidence="1">
    <location>
        <begin position="7"/>
        <end position="19"/>
    </location>
</feature>
<evidence type="ECO:0000313" key="3">
    <source>
        <dbReference type="Proteomes" id="UP000028582"/>
    </source>
</evidence>
<proteinExistence type="predicted"/>
<reference evidence="2 3" key="1">
    <citation type="submission" date="2013-11" db="EMBL/GenBank/DDBJ databases">
        <title>The Genome Sequence of Phytophthora parasitica P1976.</title>
        <authorList>
            <consortium name="The Broad Institute Genomics Platform"/>
            <person name="Russ C."/>
            <person name="Tyler B."/>
            <person name="Panabieres F."/>
            <person name="Shan W."/>
            <person name="Tripathy S."/>
            <person name="Grunwald N."/>
            <person name="Machado M."/>
            <person name="Johnson C.S."/>
            <person name="Walker B."/>
            <person name="Young S."/>
            <person name="Zeng Q."/>
            <person name="Gargeya S."/>
            <person name="Fitzgerald M."/>
            <person name="Haas B."/>
            <person name="Abouelleil A."/>
            <person name="Allen A.W."/>
            <person name="Alvarado L."/>
            <person name="Arachchi H.M."/>
            <person name="Berlin A.M."/>
            <person name="Chapman S.B."/>
            <person name="Gainer-Dewar J."/>
            <person name="Goldberg J."/>
            <person name="Griggs A."/>
            <person name="Gujja S."/>
            <person name="Hansen M."/>
            <person name="Howarth C."/>
            <person name="Imamovic A."/>
            <person name="Ireland A."/>
            <person name="Larimer J."/>
            <person name="McCowan C."/>
            <person name="Murphy C."/>
            <person name="Pearson M."/>
            <person name="Poon T.W."/>
            <person name="Priest M."/>
            <person name="Roberts A."/>
            <person name="Saif S."/>
            <person name="Shea T."/>
            <person name="Sisk P."/>
            <person name="Sykes S."/>
            <person name="Wortman J."/>
            <person name="Nusbaum C."/>
            <person name="Birren B."/>
        </authorList>
    </citation>
    <scope>NUCLEOTIDE SEQUENCE [LARGE SCALE GENOMIC DNA]</scope>
    <source>
        <strain evidence="2 3">P1976</strain>
    </source>
</reference>
<organism evidence="2 3">
    <name type="scientific">Phytophthora nicotianae P1976</name>
    <dbReference type="NCBI Taxonomy" id="1317066"/>
    <lineage>
        <taxon>Eukaryota</taxon>
        <taxon>Sar</taxon>
        <taxon>Stramenopiles</taxon>
        <taxon>Oomycota</taxon>
        <taxon>Peronosporomycetes</taxon>
        <taxon>Peronosporales</taxon>
        <taxon>Peronosporaceae</taxon>
        <taxon>Phytophthora</taxon>
    </lineage>
</organism>
<comment type="caution">
    <text evidence="2">The sequence shown here is derived from an EMBL/GenBank/DDBJ whole genome shotgun (WGS) entry which is preliminary data.</text>
</comment>
<dbReference type="EMBL" id="ANJA01004306">
    <property type="protein sequence ID" value="ETO59176.1"/>
    <property type="molecule type" value="Genomic_DNA"/>
</dbReference>
<dbReference type="Proteomes" id="UP000028582">
    <property type="component" value="Unassembled WGS sequence"/>
</dbReference>
<evidence type="ECO:0000256" key="1">
    <source>
        <dbReference type="SAM" id="MobiDB-lite"/>
    </source>
</evidence>
<sequence length="33" mass="3889">MICSEEGELHYPRDHERVRPAVPQPTSSRFHLN</sequence>
<name>A0A080YXR5_PHYNI</name>
<gene>
    <name evidence="2" type="ORF">F444_22449</name>
</gene>
<accession>A0A080YXR5</accession>
<feature type="region of interest" description="Disordered" evidence="1">
    <location>
        <begin position="1"/>
        <end position="33"/>
    </location>
</feature>
<protein>
    <submittedName>
        <fullName evidence="2">Uncharacterized protein</fullName>
    </submittedName>
</protein>
<dbReference type="AlphaFoldDB" id="A0A080YXR5"/>
<evidence type="ECO:0000313" key="2">
    <source>
        <dbReference type="EMBL" id="ETO59176.1"/>
    </source>
</evidence>